<feature type="transmembrane region" description="Helical" evidence="5">
    <location>
        <begin position="98"/>
        <end position="117"/>
    </location>
</feature>
<dbReference type="NCBIfam" id="TIGR01770">
    <property type="entry name" value="NDH_I_N"/>
    <property type="match status" value="1"/>
</dbReference>
<dbReference type="PANTHER" id="PTHR22773">
    <property type="entry name" value="NADH DEHYDROGENASE"/>
    <property type="match status" value="1"/>
</dbReference>
<feature type="transmembrane region" description="Helical" evidence="5">
    <location>
        <begin position="6"/>
        <end position="25"/>
    </location>
</feature>
<dbReference type="GO" id="GO:0042773">
    <property type="term" value="P:ATP synthesis coupled electron transport"/>
    <property type="evidence" value="ECO:0007669"/>
    <property type="project" value="InterPro"/>
</dbReference>
<dbReference type="EMBL" id="JABBKX010000004">
    <property type="protein sequence ID" value="NMJ42429.1"/>
    <property type="molecule type" value="Genomic_DNA"/>
</dbReference>
<keyword evidence="8" id="KW-0560">Oxidoreductase</keyword>
<keyword evidence="5" id="KW-0813">Transport</keyword>
<evidence type="ECO:0000313" key="8">
    <source>
        <dbReference type="EMBL" id="NMJ42429.1"/>
    </source>
</evidence>
<evidence type="ECO:0000259" key="7">
    <source>
        <dbReference type="Pfam" id="PF00361"/>
    </source>
</evidence>
<dbReference type="GO" id="GO:0012505">
    <property type="term" value="C:endomembrane system"/>
    <property type="evidence" value="ECO:0007669"/>
    <property type="project" value="UniProtKB-SubCell"/>
</dbReference>
<keyword evidence="5" id="KW-0874">Quinone</keyword>
<keyword evidence="5" id="KW-0520">NAD</keyword>
<comment type="subunit">
    <text evidence="5">NDH-1 is composed of 14 different subunits. Subunits NuoA, H, J, K, L, M, N constitute the membrane sector of the complex.</text>
</comment>
<reference evidence="8 9" key="1">
    <citation type="submission" date="2020-03" db="EMBL/GenBank/DDBJ databases">
        <authorList>
            <person name="Sun Q."/>
        </authorList>
    </citation>
    <scope>NUCLEOTIDE SEQUENCE [LARGE SCALE GENOMIC DNA]</scope>
    <source>
        <strain evidence="8 9">JC162</strain>
    </source>
</reference>
<dbReference type="GO" id="GO:0048038">
    <property type="term" value="F:quinone binding"/>
    <property type="evidence" value="ECO:0007669"/>
    <property type="project" value="UniProtKB-KW"/>
</dbReference>
<proteinExistence type="inferred from homology"/>
<feature type="transmembrane region" description="Helical" evidence="5">
    <location>
        <begin position="437"/>
        <end position="456"/>
    </location>
</feature>
<dbReference type="AlphaFoldDB" id="A0A848EFR9"/>
<evidence type="ECO:0000256" key="5">
    <source>
        <dbReference type="HAMAP-Rule" id="MF_00445"/>
    </source>
</evidence>
<dbReference type="InterPro" id="IPR010096">
    <property type="entry name" value="NADH-Q_OxRdtase_suN/2"/>
</dbReference>
<dbReference type="GO" id="GO:0008137">
    <property type="term" value="F:NADH dehydrogenase (ubiquinone) activity"/>
    <property type="evidence" value="ECO:0007669"/>
    <property type="project" value="InterPro"/>
</dbReference>
<feature type="transmembrane region" description="Helical" evidence="5">
    <location>
        <begin position="32"/>
        <end position="50"/>
    </location>
</feature>
<keyword evidence="5" id="KW-1003">Cell membrane</keyword>
<gene>
    <name evidence="5 8" type="primary">nuoN</name>
    <name evidence="8" type="ORF">GWK16_14365</name>
</gene>
<dbReference type="InterPro" id="IPR001750">
    <property type="entry name" value="ND/Mrp_TM"/>
</dbReference>
<feature type="transmembrane region" description="Helical" evidence="5">
    <location>
        <begin position="70"/>
        <end position="91"/>
    </location>
</feature>
<feature type="transmembrane region" description="Helical" evidence="5">
    <location>
        <begin position="361"/>
        <end position="384"/>
    </location>
</feature>
<keyword evidence="3 5" id="KW-1133">Transmembrane helix</keyword>
<comment type="similarity">
    <text evidence="5">Belongs to the complex I subunit 2 family.</text>
</comment>
<evidence type="ECO:0000256" key="3">
    <source>
        <dbReference type="ARBA" id="ARBA00022989"/>
    </source>
</evidence>
<name>A0A848EFR9_9PROT</name>
<comment type="caution">
    <text evidence="8">The sequence shown here is derived from an EMBL/GenBank/DDBJ whole genome shotgun (WGS) entry which is preliminary data.</text>
</comment>
<feature type="transmembrane region" description="Helical" evidence="5">
    <location>
        <begin position="152"/>
        <end position="176"/>
    </location>
</feature>
<sequence>MNWILALPELVLALSGLAILGIGVLPKRNTHFACAMAAVGAFLLAAALAIGAPEGSAFGGQIVSDAFTRFAKVLILIGAAAGVVLSLDYNAREGLDRFEYPVLLVFATLGMLVMVSANDLMSLYIGLELLSLSLYVVAAFNRDDERSAEAGLKYFVLGALASGLLLYGSSLTYGFTGTTNFDRIADALSDPSKASSGLVVGMVFVIVGLAFKVSAVPFHMWTPDVYEGAPTPVTAFFAAAPKVAAIGLFARVLGGPFGDLAGQWQQVIVLISLLSMVLGAFAAIGQSNIKRLMAYSSIGHVGYALVGLAAASEAGMRGLLVYMAIYLLMNLGAFAVLVAMRRQGRAVERVEDLAGLARTDLSMAVWMAIFMFSMAGIPPLAGFFGKMFVFKAAIDAGLWTLAIVGVLSSVVSAFYYLRIVKVMFFDEPAGALDPRPASVSFVMAASGVFTTLFFLYPAPLVAAAQAAVAALLG</sequence>
<feature type="transmembrane region" description="Helical" evidence="5">
    <location>
        <begin position="264"/>
        <end position="285"/>
    </location>
</feature>
<feature type="transmembrane region" description="Helical" evidence="5">
    <location>
        <begin position="318"/>
        <end position="340"/>
    </location>
</feature>
<keyword evidence="2 5" id="KW-0812">Transmembrane</keyword>
<accession>A0A848EFR9</accession>
<evidence type="ECO:0000256" key="2">
    <source>
        <dbReference type="ARBA" id="ARBA00022692"/>
    </source>
</evidence>
<evidence type="ECO:0000313" key="9">
    <source>
        <dbReference type="Proteomes" id="UP000548582"/>
    </source>
</evidence>
<dbReference type="Pfam" id="PF00361">
    <property type="entry name" value="Proton_antipo_M"/>
    <property type="match status" value="1"/>
</dbReference>
<dbReference type="RefSeq" id="WP_170054649.1">
    <property type="nucleotide sequence ID" value="NZ_JABBKX010000004.1"/>
</dbReference>
<dbReference type="GO" id="GO:0005886">
    <property type="term" value="C:plasma membrane"/>
    <property type="evidence" value="ECO:0007669"/>
    <property type="project" value="UniProtKB-SubCell"/>
</dbReference>
<dbReference type="EC" id="7.1.1.-" evidence="5"/>
<protein>
    <recommendedName>
        <fullName evidence="5">NADH-quinone oxidoreductase subunit N</fullName>
        <ecNumber evidence="5">7.1.1.-</ecNumber>
    </recommendedName>
    <alternativeName>
        <fullName evidence="5">NADH dehydrogenase I subunit N</fullName>
    </alternativeName>
    <alternativeName>
        <fullName evidence="5">NDH-1 subunit N</fullName>
    </alternativeName>
</protein>
<feature type="transmembrane region" description="Helical" evidence="5">
    <location>
        <begin position="196"/>
        <end position="221"/>
    </location>
</feature>
<dbReference type="NCBIfam" id="NF004440">
    <property type="entry name" value="PRK05777.1-3"/>
    <property type="match status" value="1"/>
</dbReference>
<feature type="transmembrane region" description="Helical" evidence="5">
    <location>
        <begin position="396"/>
        <end position="417"/>
    </location>
</feature>
<evidence type="ECO:0000256" key="6">
    <source>
        <dbReference type="RuleBase" id="RU000320"/>
    </source>
</evidence>
<keyword evidence="5" id="KW-0830">Ubiquinone</keyword>
<dbReference type="Proteomes" id="UP000548582">
    <property type="component" value="Unassembled WGS sequence"/>
</dbReference>
<keyword evidence="9" id="KW-1185">Reference proteome</keyword>
<dbReference type="GO" id="GO:0050136">
    <property type="term" value="F:NADH dehydrogenase (quinone) (non-electrogenic) activity"/>
    <property type="evidence" value="ECO:0007669"/>
    <property type="project" value="UniProtKB-UniRule"/>
</dbReference>
<evidence type="ECO:0000256" key="4">
    <source>
        <dbReference type="ARBA" id="ARBA00023136"/>
    </source>
</evidence>
<comment type="catalytic activity">
    <reaction evidence="5">
        <text>a quinone + NADH + 5 H(+)(in) = a quinol + NAD(+) + 4 H(+)(out)</text>
        <dbReference type="Rhea" id="RHEA:57888"/>
        <dbReference type="ChEBI" id="CHEBI:15378"/>
        <dbReference type="ChEBI" id="CHEBI:24646"/>
        <dbReference type="ChEBI" id="CHEBI:57540"/>
        <dbReference type="ChEBI" id="CHEBI:57945"/>
        <dbReference type="ChEBI" id="CHEBI:132124"/>
    </reaction>
</comment>
<feature type="domain" description="NADH:quinone oxidoreductase/Mrp antiporter transmembrane" evidence="7">
    <location>
        <begin position="117"/>
        <end position="411"/>
    </location>
</feature>
<organism evidence="8 9">
    <name type="scientific">Neoroseomonas marina</name>
    <dbReference type="NCBI Taxonomy" id="1232220"/>
    <lineage>
        <taxon>Bacteria</taxon>
        <taxon>Pseudomonadati</taxon>
        <taxon>Pseudomonadota</taxon>
        <taxon>Alphaproteobacteria</taxon>
        <taxon>Acetobacterales</taxon>
        <taxon>Acetobacteraceae</taxon>
        <taxon>Neoroseomonas</taxon>
    </lineage>
</organism>
<keyword evidence="4 5" id="KW-0472">Membrane</keyword>
<feature type="transmembrane region" description="Helical" evidence="5">
    <location>
        <begin position="233"/>
        <end position="252"/>
    </location>
</feature>
<keyword evidence="5" id="KW-1278">Translocase</keyword>
<feature type="transmembrane region" description="Helical" evidence="5">
    <location>
        <begin position="292"/>
        <end position="312"/>
    </location>
</feature>
<feature type="transmembrane region" description="Helical" evidence="5">
    <location>
        <begin position="123"/>
        <end position="140"/>
    </location>
</feature>
<evidence type="ECO:0000256" key="1">
    <source>
        <dbReference type="ARBA" id="ARBA00004127"/>
    </source>
</evidence>
<dbReference type="HAMAP" id="MF_00445">
    <property type="entry name" value="NDH1_NuoN_1"/>
    <property type="match status" value="1"/>
</dbReference>
<comment type="function">
    <text evidence="5">NDH-1 shuttles electrons from NADH, via FMN and iron-sulfur (Fe-S) centers, to quinones in the respiratory chain. The immediate electron acceptor for the enzyme in this species is believed to be ubiquinone. Couples the redox reaction to proton translocation (for every two electrons transferred, four hydrogen ions are translocated across the cytoplasmic membrane), and thus conserves the redox energy in a proton gradient.</text>
</comment>
<comment type="subcellular location">
    <subcellularLocation>
        <location evidence="5">Cell membrane</location>
        <topology evidence="5">Multi-pass membrane protein</topology>
    </subcellularLocation>
    <subcellularLocation>
        <location evidence="1">Endomembrane system</location>
        <topology evidence="1">Multi-pass membrane protein</topology>
    </subcellularLocation>
    <subcellularLocation>
        <location evidence="6">Membrane</location>
        <topology evidence="6">Multi-pass membrane protein</topology>
    </subcellularLocation>
</comment>